<name>A0A9K3DD65_9EUKA</name>
<proteinExistence type="predicted"/>
<keyword evidence="3" id="KW-1185">Reference proteome</keyword>
<comment type="caution">
    <text evidence="2">The sequence shown here is derived from an EMBL/GenBank/DDBJ whole genome shotgun (WGS) entry which is preliminary data.</text>
</comment>
<feature type="compositionally biased region" description="Basic and acidic residues" evidence="1">
    <location>
        <begin position="102"/>
        <end position="126"/>
    </location>
</feature>
<evidence type="ECO:0000313" key="3">
    <source>
        <dbReference type="Proteomes" id="UP000265618"/>
    </source>
</evidence>
<evidence type="ECO:0000313" key="2">
    <source>
        <dbReference type="EMBL" id="GIQ91729.1"/>
    </source>
</evidence>
<gene>
    <name evidence="2" type="ORF">KIPB_015106</name>
</gene>
<dbReference type="Proteomes" id="UP000265618">
    <property type="component" value="Unassembled WGS sequence"/>
</dbReference>
<feature type="compositionally biased region" description="Basic residues" evidence="1">
    <location>
        <begin position="70"/>
        <end position="83"/>
    </location>
</feature>
<reference evidence="2 3" key="1">
    <citation type="journal article" date="2018" name="PLoS ONE">
        <title>The draft genome of Kipferlia bialata reveals reductive genome evolution in fornicate parasites.</title>
        <authorList>
            <person name="Tanifuji G."/>
            <person name="Takabayashi S."/>
            <person name="Kume K."/>
            <person name="Takagi M."/>
            <person name="Nakayama T."/>
            <person name="Kamikawa R."/>
            <person name="Inagaki Y."/>
            <person name="Hashimoto T."/>
        </authorList>
    </citation>
    <scope>NUCLEOTIDE SEQUENCE [LARGE SCALE GENOMIC DNA]</scope>
    <source>
        <strain evidence="2">NY0173</strain>
    </source>
</reference>
<sequence>AFPVVPDGVSAEDGMERERELARVRAQEQERQEREREAARMERERERSERALADERERQRERRNKELQKGKPKKGRSTGRRRGDRGSANPLHTTTHSMFENEDPRIRTLEKQLRQYQKENKQLKRE</sequence>
<feature type="compositionally biased region" description="Basic and acidic residues" evidence="1">
    <location>
        <begin position="14"/>
        <end position="69"/>
    </location>
</feature>
<feature type="non-terminal residue" evidence="2">
    <location>
        <position position="126"/>
    </location>
</feature>
<dbReference type="EMBL" id="BDIP01008232">
    <property type="protein sequence ID" value="GIQ91729.1"/>
    <property type="molecule type" value="Genomic_DNA"/>
</dbReference>
<evidence type="ECO:0000256" key="1">
    <source>
        <dbReference type="SAM" id="MobiDB-lite"/>
    </source>
</evidence>
<dbReference type="AlphaFoldDB" id="A0A9K3DD65"/>
<feature type="region of interest" description="Disordered" evidence="1">
    <location>
        <begin position="1"/>
        <end position="126"/>
    </location>
</feature>
<feature type="non-terminal residue" evidence="2">
    <location>
        <position position="1"/>
    </location>
</feature>
<accession>A0A9K3DD65</accession>
<protein>
    <submittedName>
        <fullName evidence="2">Uncharacterized protein</fullName>
    </submittedName>
</protein>
<organism evidence="2 3">
    <name type="scientific">Kipferlia bialata</name>
    <dbReference type="NCBI Taxonomy" id="797122"/>
    <lineage>
        <taxon>Eukaryota</taxon>
        <taxon>Metamonada</taxon>
        <taxon>Carpediemonas-like organisms</taxon>
        <taxon>Kipferlia</taxon>
    </lineage>
</organism>